<dbReference type="Proteomes" id="UP000824890">
    <property type="component" value="Unassembled WGS sequence"/>
</dbReference>
<accession>A0ABQ8B014</accession>
<dbReference type="EMBL" id="JAGKQM010000012">
    <property type="protein sequence ID" value="KAH0898121.1"/>
    <property type="molecule type" value="Genomic_DNA"/>
</dbReference>
<reference evidence="1 2" key="1">
    <citation type="submission" date="2021-05" db="EMBL/GenBank/DDBJ databases">
        <title>Genome Assembly of Synthetic Allotetraploid Brassica napus Reveals Homoeologous Exchanges between Subgenomes.</title>
        <authorList>
            <person name="Davis J.T."/>
        </authorList>
    </citation>
    <scope>NUCLEOTIDE SEQUENCE [LARGE SCALE GENOMIC DNA]</scope>
    <source>
        <strain evidence="2">cv. Da-Ae</strain>
        <tissue evidence="1">Seedling</tissue>
    </source>
</reference>
<gene>
    <name evidence="1" type="ORF">HID58_047689</name>
</gene>
<organism evidence="1 2">
    <name type="scientific">Brassica napus</name>
    <name type="common">Rape</name>
    <dbReference type="NCBI Taxonomy" id="3708"/>
    <lineage>
        <taxon>Eukaryota</taxon>
        <taxon>Viridiplantae</taxon>
        <taxon>Streptophyta</taxon>
        <taxon>Embryophyta</taxon>
        <taxon>Tracheophyta</taxon>
        <taxon>Spermatophyta</taxon>
        <taxon>Magnoliopsida</taxon>
        <taxon>eudicotyledons</taxon>
        <taxon>Gunneridae</taxon>
        <taxon>Pentapetalae</taxon>
        <taxon>rosids</taxon>
        <taxon>malvids</taxon>
        <taxon>Brassicales</taxon>
        <taxon>Brassicaceae</taxon>
        <taxon>Brassiceae</taxon>
        <taxon>Brassica</taxon>
    </lineage>
</organism>
<evidence type="ECO:0000313" key="2">
    <source>
        <dbReference type="Proteomes" id="UP000824890"/>
    </source>
</evidence>
<keyword evidence="2" id="KW-1185">Reference proteome</keyword>
<protein>
    <submittedName>
        <fullName evidence="1">Uncharacterized protein</fullName>
    </submittedName>
</protein>
<comment type="caution">
    <text evidence="1">The sequence shown here is derived from an EMBL/GenBank/DDBJ whole genome shotgun (WGS) entry which is preliminary data.</text>
</comment>
<evidence type="ECO:0000313" key="1">
    <source>
        <dbReference type="EMBL" id="KAH0898121.1"/>
    </source>
</evidence>
<name>A0ABQ8B014_BRANA</name>
<feature type="non-terminal residue" evidence="1">
    <location>
        <position position="1"/>
    </location>
</feature>
<sequence length="159" mass="17503">GYFSNEKVSFHRDCSSVSANVSSDNGEDPADSTNSVTGLTFSDKSTFSVFFTFEARFFEAFARLVLAELAADVGTVVTLLPPPCRTFLARDEYGSSANGSPPPICPSDAASRLCTASSASPGNKIRRLRRGRGRRRRRGGNAFDKRYKRFHEFTTTKRI</sequence>
<proteinExistence type="predicted"/>